<keyword evidence="3" id="KW-0347">Helicase</keyword>
<dbReference type="SUPFAM" id="SSF52540">
    <property type="entry name" value="P-loop containing nucleoside triphosphate hydrolases"/>
    <property type="match status" value="1"/>
</dbReference>
<keyword evidence="7" id="KW-1185">Reference proteome</keyword>
<dbReference type="PANTHER" id="PTHR18934">
    <property type="entry name" value="ATP-DEPENDENT RNA HELICASE"/>
    <property type="match status" value="1"/>
</dbReference>
<dbReference type="GO" id="GO:0003723">
    <property type="term" value="F:RNA binding"/>
    <property type="evidence" value="ECO:0007669"/>
    <property type="project" value="TreeGrafter"/>
</dbReference>
<keyword evidence="2" id="KW-0378">Hydrolase</keyword>
<proteinExistence type="predicted"/>
<dbReference type="STRING" id="34508.A0A4U5P992"/>
<dbReference type="PANTHER" id="PTHR18934:SF91">
    <property type="entry name" value="PRE-MRNA-SPLICING FACTOR ATP-DEPENDENT RNA HELICASE PRP16"/>
    <property type="match status" value="1"/>
</dbReference>
<reference evidence="6 7" key="1">
    <citation type="journal article" date="2015" name="Genome Biol.">
        <title>Comparative genomics of Steinernema reveals deeply conserved gene regulatory networks.</title>
        <authorList>
            <person name="Dillman A.R."/>
            <person name="Macchietto M."/>
            <person name="Porter C.F."/>
            <person name="Rogers A."/>
            <person name="Williams B."/>
            <person name="Antoshechkin I."/>
            <person name="Lee M.M."/>
            <person name="Goodwin Z."/>
            <person name="Lu X."/>
            <person name="Lewis E.E."/>
            <person name="Goodrich-Blair H."/>
            <person name="Stock S.P."/>
            <person name="Adams B.J."/>
            <person name="Sternberg P.W."/>
            <person name="Mortazavi A."/>
        </authorList>
    </citation>
    <scope>NUCLEOTIDE SEQUENCE [LARGE SCALE GENOMIC DNA]</scope>
    <source>
        <strain evidence="6 7">ALL</strain>
    </source>
</reference>
<evidence type="ECO:0000313" key="7">
    <source>
        <dbReference type="Proteomes" id="UP000298663"/>
    </source>
</evidence>
<dbReference type="Pfam" id="PF00271">
    <property type="entry name" value="Helicase_C"/>
    <property type="match status" value="1"/>
</dbReference>
<dbReference type="GO" id="GO:0004386">
    <property type="term" value="F:helicase activity"/>
    <property type="evidence" value="ECO:0007669"/>
    <property type="project" value="UniProtKB-KW"/>
</dbReference>
<accession>A0A4U5P992</accession>
<dbReference type="PROSITE" id="PS51194">
    <property type="entry name" value="HELICASE_CTER"/>
    <property type="match status" value="1"/>
</dbReference>
<dbReference type="AlphaFoldDB" id="A0A4U5P992"/>
<dbReference type="GO" id="GO:0016787">
    <property type="term" value="F:hydrolase activity"/>
    <property type="evidence" value="ECO:0007669"/>
    <property type="project" value="UniProtKB-KW"/>
</dbReference>
<dbReference type="Proteomes" id="UP000298663">
    <property type="component" value="Unassembled WGS sequence"/>
</dbReference>
<evidence type="ECO:0000313" key="6">
    <source>
        <dbReference type="EMBL" id="TKR92867.1"/>
    </source>
</evidence>
<dbReference type="Gene3D" id="3.40.50.300">
    <property type="entry name" value="P-loop containing nucleotide triphosphate hydrolases"/>
    <property type="match status" value="1"/>
</dbReference>
<reference evidence="6 7" key="2">
    <citation type="journal article" date="2019" name="G3 (Bethesda)">
        <title>Hybrid Assembly of the Genome of the Entomopathogenic Nematode Steinernema carpocapsae Identifies the X-Chromosome.</title>
        <authorList>
            <person name="Serra L."/>
            <person name="Macchietto M."/>
            <person name="Macias-Munoz A."/>
            <person name="McGill C.J."/>
            <person name="Rodriguez I.M."/>
            <person name="Rodriguez B."/>
            <person name="Murad R."/>
            <person name="Mortazavi A."/>
        </authorList>
    </citation>
    <scope>NUCLEOTIDE SEQUENCE [LARGE SCALE GENOMIC DNA]</scope>
    <source>
        <strain evidence="6 7">ALL</strain>
    </source>
</reference>
<dbReference type="SMART" id="SM00490">
    <property type="entry name" value="HELICc"/>
    <property type="match status" value="1"/>
</dbReference>
<dbReference type="InterPro" id="IPR001650">
    <property type="entry name" value="Helicase_C-like"/>
</dbReference>
<evidence type="ECO:0000259" key="5">
    <source>
        <dbReference type="PROSITE" id="PS51194"/>
    </source>
</evidence>
<organism evidence="6 7">
    <name type="scientific">Steinernema carpocapsae</name>
    <name type="common">Entomopathogenic nematode</name>
    <dbReference type="NCBI Taxonomy" id="34508"/>
    <lineage>
        <taxon>Eukaryota</taxon>
        <taxon>Metazoa</taxon>
        <taxon>Ecdysozoa</taxon>
        <taxon>Nematoda</taxon>
        <taxon>Chromadorea</taxon>
        <taxon>Rhabditida</taxon>
        <taxon>Tylenchina</taxon>
        <taxon>Panagrolaimomorpha</taxon>
        <taxon>Strongyloidoidea</taxon>
        <taxon>Steinernematidae</taxon>
        <taxon>Steinernema</taxon>
    </lineage>
</organism>
<keyword evidence="4" id="KW-0067">ATP-binding</keyword>
<evidence type="ECO:0000256" key="4">
    <source>
        <dbReference type="ARBA" id="ARBA00022840"/>
    </source>
</evidence>
<evidence type="ECO:0000256" key="1">
    <source>
        <dbReference type="ARBA" id="ARBA00022741"/>
    </source>
</evidence>
<protein>
    <recommendedName>
        <fullName evidence="5">Helicase C-terminal domain-containing protein</fullName>
    </recommendedName>
</protein>
<name>A0A4U5P992_STECR</name>
<dbReference type="GO" id="GO:0005524">
    <property type="term" value="F:ATP binding"/>
    <property type="evidence" value="ECO:0007669"/>
    <property type="project" value="UniProtKB-KW"/>
</dbReference>
<gene>
    <name evidence="6" type="ORF">L596_007436</name>
</gene>
<evidence type="ECO:0000256" key="3">
    <source>
        <dbReference type="ARBA" id="ARBA00022806"/>
    </source>
</evidence>
<keyword evidence="1" id="KW-0547">Nucleotide-binding</keyword>
<dbReference type="EMBL" id="AZBU02000002">
    <property type="protein sequence ID" value="TKR92867.1"/>
    <property type="molecule type" value="Genomic_DNA"/>
</dbReference>
<comment type="caution">
    <text evidence="6">The sequence shown here is derived from an EMBL/GenBank/DDBJ whole genome shotgun (WGS) entry which is preliminary data.</text>
</comment>
<feature type="domain" description="Helicase C-terminal" evidence="5">
    <location>
        <begin position="39"/>
        <end position="220"/>
    </location>
</feature>
<dbReference type="InterPro" id="IPR027417">
    <property type="entry name" value="P-loop_NTPase"/>
</dbReference>
<sequence>MDNTLNQIPLCNVSTHIDQLYHPIRSALLAIREGLLPDDPDINFEKLQKMGVLIFVPGLEDVVAICSRLHSAFGISAVPFYSGINATKKKYIFDCDSPQFQSDRVIVATNVAETALTIPQLGFVIDTGLVFRRWYENSVKCITAFTERCTHSERLQRIGRVGRQFDGIAICLYTKEEAMRTRVDVRSSSSVEDPRNMLMYLRKSFTLNVRETSLIPKSLAVNWSPLESPIPTLIEPEEAELAKADVTWGLRLIDTSNDFKVQEEVLHMLCYSYPAETVILCRWLDVVFKRNGPHKLFRDTPLRYLYLLARELVMSPRLFERPTTKFNDRKNGESLARLKFMDSLCKIMDWDEDWKKRKWSPYGDLKMALSLIAKVYAECKRRDRYAKNTGWYTTIFKDPGIQREEFSKIVGEWERFARINFTGAGSFWFEADGDAIYKKIQTGIAELEDATLDVIVCRIAQQFFAFKTMCSAVPSKTDVCAPWGGTFYDVKRRCRGWALSSAVRGVNLQEFSQVALPTNTSLIAVSPGDNKTAPHSPFPRLTFETIEILGDRCTMQLAMEYPRKKFCIETMEVLCSWQFGHLNQIGGTSGSRPQ</sequence>
<evidence type="ECO:0000256" key="2">
    <source>
        <dbReference type="ARBA" id="ARBA00022801"/>
    </source>
</evidence>
<dbReference type="OrthoDB" id="2153803at2759"/>